<sequence>MSTTSFSQFKFAAGDASVDGLRTVRVAAKDGKTGEDIQLQYTNHKVIGNGSFGVVYQAKLLHNGEDAAIKKVLQDKRFKNRELQIMKILTHPNVCCLKAYFYTQGDAKKDEVYLNLVMEYVPETVYRVSRHYAKIKQNIPLLLVKLYMYQLFRALAYSHTLGICHRDIKPQNLLVSPVTGVLKLCDFGSAKILNANEPNVSYICSRYYRAPELIFGATTYTTSIDIWSAGCVMGEFLVGRPLFAGDSGIDQLVEIIKVLGTPTKEQIARMNPHYVDHKFPQIKATPFSKIFRARASPEALDLLTNILQYDPQARMSASEALAHPFFDELRNPDTKLSTGRNLPPLFDFSVEELSIRPDLIQHLVPPHAIEALAFNGIDIHHFVPIPLENLHLPSLD</sequence>
<dbReference type="InterPro" id="IPR050591">
    <property type="entry name" value="GSK-3"/>
</dbReference>
<keyword evidence="2 11" id="KW-0723">Serine/threonine-protein kinase</keyword>
<dbReference type="InterPro" id="IPR039192">
    <property type="entry name" value="STKc_GSK3"/>
</dbReference>
<dbReference type="GO" id="GO:0004674">
    <property type="term" value="F:protein serine/threonine kinase activity"/>
    <property type="evidence" value="ECO:0007669"/>
    <property type="project" value="UniProtKB-KW"/>
</dbReference>
<evidence type="ECO:0000256" key="5">
    <source>
        <dbReference type="ARBA" id="ARBA00022741"/>
    </source>
</evidence>
<evidence type="ECO:0000256" key="7">
    <source>
        <dbReference type="ARBA" id="ARBA00022840"/>
    </source>
</evidence>
<dbReference type="Proteomes" id="UP000242180">
    <property type="component" value="Unassembled WGS sequence"/>
</dbReference>
<dbReference type="InterPro" id="IPR011009">
    <property type="entry name" value="Kinase-like_dom_sf"/>
</dbReference>
<dbReference type="PANTHER" id="PTHR24057">
    <property type="entry name" value="GLYCOGEN SYNTHASE KINASE-3 ALPHA"/>
    <property type="match status" value="1"/>
</dbReference>
<evidence type="ECO:0000256" key="4">
    <source>
        <dbReference type="ARBA" id="ARBA00022679"/>
    </source>
</evidence>
<protein>
    <recommendedName>
        <fullName evidence="9">Glycogen synthase kinase 1</fullName>
    </recommendedName>
</protein>
<dbReference type="OMA" id="TKMATGR"/>
<dbReference type="PROSITE" id="PS50011">
    <property type="entry name" value="PROTEIN_KINASE_DOM"/>
    <property type="match status" value="1"/>
</dbReference>
<dbReference type="PROSITE" id="PS00107">
    <property type="entry name" value="PROTEIN_KINASE_ATP"/>
    <property type="match status" value="1"/>
</dbReference>
<keyword evidence="14" id="KW-1185">Reference proteome</keyword>
<dbReference type="GO" id="GO:0005524">
    <property type="term" value="F:ATP binding"/>
    <property type="evidence" value="ECO:0007669"/>
    <property type="project" value="UniProtKB-UniRule"/>
</dbReference>
<name>A0A1X2GZW0_SYNRA</name>
<dbReference type="InterPro" id="IPR000719">
    <property type="entry name" value="Prot_kinase_dom"/>
</dbReference>
<keyword evidence="5 10" id="KW-0547">Nucleotide-binding</keyword>
<dbReference type="InterPro" id="IPR008271">
    <property type="entry name" value="Ser/Thr_kinase_AS"/>
</dbReference>
<dbReference type="CDD" id="cd14137">
    <property type="entry name" value="STKc_GSK3"/>
    <property type="match status" value="1"/>
</dbReference>
<dbReference type="AlphaFoldDB" id="A0A1X2GZW0"/>
<dbReference type="SUPFAM" id="SSF56112">
    <property type="entry name" value="Protein kinase-like (PK-like)"/>
    <property type="match status" value="1"/>
</dbReference>
<dbReference type="STRING" id="13706.A0A1X2GZW0"/>
<evidence type="ECO:0000256" key="11">
    <source>
        <dbReference type="RuleBase" id="RU000304"/>
    </source>
</evidence>
<evidence type="ECO:0000256" key="8">
    <source>
        <dbReference type="ARBA" id="ARBA00055136"/>
    </source>
</evidence>
<comment type="similarity">
    <text evidence="1">Belongs to the protein kinase superfamily. CMGC Ser/Thr protein kinase family. GSK-3 subfamily.</text>
</comment>
<dbReference type="GO" id="GO:0007165">
    <property type="term" value="P:signal transduction"/>
    <property type="evidence" value="ECO:0007669"/>
    <property type="project" value="TreeGrafter"/>
</dbReference>
<evidence type="ECO:0000313" key="14">
    <source>
        <dbReference type="Proteomes" id="UP000242180"/>
    </source>
</evidence>
<evidence type="ECO:0000256" key="6">
    <source>
        <dbReference type="ARBA" id="ARBA00022777"/>
    </source>
</evidence>
<dbReference type="InParanoid" id="A0A1X2GZW0"/>
<comment type="caution">
    <text evidence="13">The sequence shown here is derived from an EMBL/GenBank/DDBJ whole genome shotgun (WGS) entry which is preliminary data.</text>
</comment>
<evidence type="ECO:0000256" key="2">
    <source>
        <dbReference type="ARBA" id="ARBA00022527"/>
    </source>
</evidence>
<keyword evidence="7 10" id="KW-0067">ATP-binding</keyword>
<dbReference type="PROSITE" id="PS00108">
    <property type="entry name" value="PROTEIN_KINASE_ST"/>
    <property type="match status" value="1"/>
</dbReference>
<keyword evidence="6 13" id="KW-0418">Kinase</keyword>
<proteinExistence type="inferred from homology"/>
<dbReference type="GO" id="GO:0030154">
    <property type="term" value="P:cell differentiation"/>
    <property type="evidence" value="ECO:0007669"/>
    <property type="project" value="TreeGrafter"/>
</dbReference>
<dbReference type="EMBL" id="MCGN01000012">
    <property type="protein sequence ID" value="ORY90343.1"/>
    <property type="molecule type" value="Genomic_DNA"/>
</dbReference>
<evidence type="ECO:0000256" key="3">
    <source>
        <dbReference type="ARBA" id="ARBA00022544"/>
    </source>
</evidence>
<dbReference type="SMART" id="SM00220">
    <property type="entry name" value="S_TKc"/>
    <property type="match status" value="1"/>
</dbReference>
<dbReference type="Gene3D" id="1.10.510.10">
    <property type="entry name" value="Transferase(Phosphotransferase) domain 1"/>
    <property type="match status" value="1"/>
</dbReference>
<dbReference type="FunFam" id="1.10.510.10:FF:000082">
    <property type="entry name" value="Shaggy-related protein kinase kappa"/>
    <property type="match status" value="1"/>
</dbReference>
<organism evidence="13 14">
    <name type="scientific">Syncephalastrum racemosum</name>
    <name type="common">Filamentous fungus</name>
    <dbReference type="NCBI Taxonomy" id="13706"/>
    <lineage>
        <taxon>Eukaryota</taxon>
        <taxon>Fungi</taxon>
        <taxon>Fungi incertae sedis</taxon>
        <taxon>Mucoromycota</taxon>
        <taxon>Mucoromycotina</taxon>
        <taxon>Mucoromycetes</taxon>
        <taxon>Mucorales</taxon>
        <taxon>Syncephalastraceae</taxon>
        <taxon>Syncephalastrum</taxon>
    </lineage>
</organism>
<accession>A0A1X2GZW0</accession>
<dbReference type="GO" id="GO:0005737">
    <property type="term" value="C:cytoplasm"/>
    <property type="evidence" value="ECO:0007669"/>
    <property type="project" value="TreeGrafter"/>
</dbReference>
<dbReference type="FunCoup" id="A0A1X2GZW0">
    <property type="interactions" value="485"/>
</dbReference>
<keyword evidence="3" id="KW-0309">Germination</keyword>
<evidence type="ECO:0000313" key="13">
    <source>
        <dbReference type="EMBL" id="ORY90343.1"/>
    </source>
</evidence>
<evidence type="ECO:0000259" key="12">
    <source>
        <dbReference type="PROSITE" id="PS50011"/>
    </source>
</evidence>
<keyword evidence="4" id="KW-0808">Transferase</keyword>
<feature type="domain" description="Protein kinase" evidence="12">
    <location>
        <begin position="41"/>
        <end position="326"/>
    </location>
</feature>
<evidence type="ECO:0000256" key="10">
    <source>
        <dbReference type="PROSITE-ProRule" id="PRU10141"/>
    </source>
</evidence>
<dbReference type="PANTHER" id="PTHR24057:SF0">
    <property type="entry name" value="PROTEIN KINASE SHAGGY-RELATED"/>
    <property type="match status" value="1"/>
</dbReference>
<comment type="function">
    <text evidence="8">Protein kinase that acts downstream of the MPS1 MAPK cascade as a highly conservative signal modulator that dictates growth, conidiation and pathogenicity. Phosphorylates HAT1 at 'Ser-8' to block its translocation from the nucleus to the cytoplasm where HAT1 positively regulates appressorium development and pathogenicity.</text>
</comment>
<evidence type="ECO:0000256" key="9">
    <source>
        <dbReference type="ARBA" id="ARBA00072289"/>
    </source>
</evidence>
<dbReference type="Gene3D" id="3.30.200.20">
    <property type="entry name" value="Phosphorylase Kinase, domain 1"/>
    <property type="match status" value="1"/>
</dbReference>
<feature type="binding site" evidence="10">
    <location>
        <position position="71"/>
    </location>
    <ligand>
        <name>ATP</name>
        <dbReference type="ChEBI" id="CHEBI:30616"/>
    </ligand>
</feature>
<dbReference type="GO" id="GO:0005634">
    <property type="term" value="C:nucleus"/>
    <property type="evidence" value="ECO:0007669"/>
    <property type="project" value="TreeGrafter"/>
</dbReference>
<dbReference type="InterPro" id="IPR017441">
    <property type="entry name" value="Protein_kinase_ATP_BS"/>
</dbReference>
<gene>
    <name evidence="13" type="ORF">BCR43DRAFT_480287</name>
</gene>
<dbReference type="FunFam" id="3.30.200.20:FF:000009">
    <property type="entry name" value="Glycogen synthase kinase-3 beta"/>
    <property type="match status" value="1"/>
</dbReference>
<dbReference type="OrthoDB" id="272141at2759"/>
<reference evidence="13 14" key="1">
    <citation type="submission" date="2016-07" db="EMBL/GenBank/DDBJ databases">
        <title>Pervasive Adenine N6-methylation of Active Genes in Fungi.</title>
        <authorList>
            <consortium name="DOE Joint Genome Institute"/>
            <person name="Mondo S.J."/>
            <person name="Dannebaum R.O."/>
            <person name="Kuo R.C."/>
            <person name="Labutti K."/>
            <person name="Haridas S."/>
            <person name="Kuo A."/>
            <person name="Salamov A."/>
            <person name="Ahrendt S.R."/>
            <person name="Lipzen A."/>
            <person name="Sullivan W."/>
            <person name="Andreopoulos W.B."/>
            <person name="Clum A."/>
            <person name="Lindquist E."/>
            <person name="Daum C."/>
            <person name="Ramamoorthy G.K."/>
            <person name="Gryganskyi A."/>
            <person name="Culley D."/>
            <person name="Magnuson J.K."/>
            <person name="James T.Y."/>
            <person name="O'Malley M.A."/>
            <person name="Stajich J.E."/>
            <person name="Spatafora J.W."/>
            <person name="Visel A."/>
            <person name="Grigoriev I.V."/>
        </authorList>
    </citation>
    <scope>NUCLEOTIDE SEQUENCE [LARGE SCALE GENOMIC DNA]</scope>
    <source>
        <strain evidence="13 14">NRRL 2496</strain>
    </source>
</reference>
<evidence type="ECO:0000256" key="1">
    <source>
        <dbReference type="ARBA" id="ARBA00005527"/>
    </source>
</evidence>
<dbReference type="Pfam" id="PF00069">
    <property type="entry name" value="Pkinase"/>
    <property type="match status" value="1"/>
</dbReference>